<keyword evidence="3" id="KW-1185">Reference proteome</keyword>
<name>A0A9P6CUT7_9AGAR</name>
<keyword evidence="1" id="KW-0472">Membrane</keyword>
<evidence type="ECO:0000313" key="3">
    <source>
        <dbReference type="Proteomes" id="UP000807469"/>
    </source>
</evidence>
<dbReference type="AlphaFoldDB" id="A0A9P6CUT7"/>
<evidence type="ECO:0000256" key="1">
    <source>
        <dbReference type="SAM" id="Phobius"/>
    </source>
</evidence>
<evidence type="ECO:0000313" key="2">
    <source>
        <dbReference type="EMBL" id="KAF9472913.1"/>
    </source>
</evidence>
<gene>
    <name evidence="2" type="ORF">BDN70DRAFT_424365</name>
</gene>
<accession>A0A9P6CUT7</accession>
<feature type="transmembrane region" description="Helical" evidence="1">
    <location>
        <begin position="83"/>
        <end position="100"/>
    </location>
</feature>
<reference evidence="2" key="1">
    <citation type="submission" date="2020-11" db="EMBL/GenBank/DDBJ databases">
        <authorList>
            <consortium name="DOE Joint Genome Institute"/>
            <person name="Ahrendt S."/>
            <person name="Riley R."/>
            <person name="Andreopoulos W."/>
            <person name="Labutti K."/>
            <person name="Pangilinan J."/>
            <person name="Ruiz-Duenas F.J."/>
            <person name="Barrasa J.M."/>
            <person name="Sanchez-Garcia M."/>
            <person name="Camarero S."/>
            <person name="Miyauchi S."/>
            <person name="Serrano A."/>
            <person name="Linde D."/>
            <person name="Babiker R."/>
            <person name="Drula E."/>
            <person name="Ayuso-Fernandez I."/>
            <person name="Pacheco R."/>
            <person name="Padilla G."/>
            <person name="Ferreira P."/>
            <person name="Barriuso J."/>
            <person name="Kellner H."/>
            <person name="Castanera R."/>
            <person name="Alfaro M."/>
            <person name="Ramirez L."/>
            <person name="Pisabarro A.G."/>
            <person name="Kuo A."/>
            <person name="Tritt A."/>
            <person name="Lipzen A."/>
            <person name="He G."/>
            <person name="Yan M."/>
            <person name="Ng V."/>
            <person name="Cullen D."/>
            <person name="Martin F."/>
            <person name="Rosso M.-N."/>
            <person name="Henrissat B."/>
            <person name="Hibbett D."/>
            <person name="Martinez A.T."/>
            <person name="Grigoriev I.V."/>
        </authorList>
    </citation>
    <scope>NUCLEOTIDE SEQUENCE</scope>
    <source>
        <strain evidence="2">CIRM-BRFM 674</strain>
    </source>
</reference>
<dbReference type="Proteomes" id="UP000807469">
    <property type="component" value="Unassembled WGS sequence"/>
</dbReference>
<feature type="transmembrane region" description="Helical" evidence="1">
    <location>
        <begin position="43"/>
        <end position="63"/>
    </location>
</feature>
<sequence>MPPMTANGADMSRTSRNAGTRWENGNAFRLGVFYDGNRLPARCVLLVFFSPSMSLPVAILLSLCDASSLASAHPESIPFTTHILYFVFRAVVLLHLRIFCMTSSMNMISFCPYFDVIFPSPSPRYDGFHTPRLVRHISNRITLQISFFSNS</sequence>
<protein>
    <submittedName>
        <fullName evidence="2">Uncharacterized protein</fullName>
    </submittedName>
</protein>
<comment type="caution">
    <text evidence="2">The sequence shown here is derived from an EMBL/GenBank/DDBJ whole genome shotgun (WGS) entry which is preliminary data.</text>
</comment>
<keyword evidence="1" id="KW-0812">Transmembrane</keyword>
<keyword evidence="1" id="KW-1133">Transmembrane helix</keyword>
<organism evidence="2 3">
    <name type="scientific">Pholiota conissans</name>
    <dbReference type="NCBI Taxonomy" id="109636"/>
    <lineage>
        <taxon>Eukaryota</taxon>
        <taxon>Fungi</taxon>
        <taxon>Dikarya</taxon>
        <taxon>Basidiomycota</taxon>
        <taxon>Agaricomycotina</taxon>
        <taxon>Agaricomycetes</taxon>
        <taxon>Agaricomycetidae</taxon>
        <taxon>Agaricales</taxon>
        <taxon>Agaricineae</taxon>
        <taxon>Strophariaceae</taxon>
        <taxon>Pholiota</taxon>
    </lineage>
</organism>
<dbReference type="EMBL" id="MU155486">
    <property type="protein sequence ID" value="KAF9472913.1"/>
    <property type="molecule type" value="Genomic_DNA"/>
</dbReference>
<proteinExistence type="predicted"/>